<name>A0A4V1NUW6_9BACT</name>
<dbReference type="AlphaFoldDB" id="A0A4V1NUW6"/>
<dbReference type="RefSeq" id="WP_129209453.1">
    <property type="nucleotide sequence ID" value="NZ_BMGU01000002.1"/>
</dbReference>
<protein>
    <submittedName>
        <fullName evidence="1">Uncharacterized protein</fullName>
    </submittedName>
</protein>
<evidence type="ECO:0000313" key="2">
    <source>
        <dbReference type="Proteomes" id="UP000290253"/>
    </source>
</evidence>
<sequence>MAAYRAPQADAAPAPMQLPGGIAHARDAGYLAPLSFGATPSAMTIAPTTVMPDVPQMAGRTAALAPVNQQVQYPRGTLIGDKQEQAMMAGRHAPLESVYSSITHSNFGQNHPILGKILGGIAQVPATIADIGASLPFHGAAASLIPGTSINFGLQKQGLENRIGNEEKQQLNEAQTEEQKAQTAEANARTAEIPEARKAAQQEMEAQLAEHGLGFDANNKIVPLPEDQLAPELRTKLAGQWKPVTGMLGMNNEPLEYNEQTGMYRPAPGIGQVQALKQPGESAAQDDQRYESLVAKSIEGQQLSSDERAFVKAYRDRKTLGQQVTNFYANQRDQGKQDVSTRQAAFKAYQPAMDSAERFNVMAKNYEDAVKNHNQQAMLSLLANHLGMTMGLQKGARLSRDIIQEAQQSMPYLQGLQAKFDKDGYLQGVTLSPEQMRQMVDLGRERYVEDVTKARNEAQYLGATDDGPARTPNKSVINQYIGMAGGDVNKAK</sequence>
<accession>A0A4V1NUW6</accession>
<evidence type="ECO:0000313" key="1">
    <source>
        <dbReference type="EMBL" id="RXS93684.1"/>
    </source>
</evidence>
<reference evidence="1 2" key="1">
    <citation type="journal article" date="2016" name="Int. J. Syst. Evol. Microbiol.">
        <title>Acidipila dinghuensis sp. nov., an acidobacterium isolated from forest soil.</title>
        <authorList>
            <person name="Jiang Y.W."/>
            <person name="Wang J."/>
            <person name="Chen M.H."/>
            <person name="Lv Y.Y."/>
            <person name="Qiu L.H."/>
        </authorList>
    </citation>
    <scope>NUCLEOTIDE SEQUENCE [LARGE SCALE GENOMIC DNA]</scope>
    <source>
        <strain evidence="1 2">DHOF10</strain>
    </source>
</reference>
<comment type="caution">
    <text evidence="1">The sequence shown here is derived from an EMBL/GenBank/DDBJ whole genome shotgun (WGS) entry which is preliminary data.</text>
</comment>
<organism evidence="1 2">
    <name type="scientific">Silvibacterium dinghuense</name>
    <dbReference type="NCBI Taxonomy" id="1560006"/>
    <lineage>
        <taxon>Bacteria</taxon>
        <taxon>Pseudomonadati</taxon>
        <taxon>Acidobacteriota</taxon>
        <taxon>Terriglobia</taxon>
        <taxon>Terriglobales</taxon>
        <taxon>Acidobacteriaceae</taxon>
        <taxon>Silvibacterium</taxon>
    </lineage>
</organism>
<dbReference type="Proteomes" id="UP000290253">
    <property type="component" value="Unassembled WGS sequence"/>
</dbReference>
<dbReference type="EMBL" id="SDMK01000004">
    <property type="protein sequence ID" value="RXS93684.1"/>
    <property type="molecule type" value="Genomic_DNA"/>
</dbReference>
<proteinExistence type="predicted"/>
<gene>
    <name evidence="1" type="ORF">ESZ00_16605</name>
</gene>
<keyword evidence="2" id="KW-1185">Reference proteome</keyword>